<evidence type="ECO:0000313" key="2">
    <source>
        <dbReference type="EMBL" id="COW28538.1"/>
    </source>
</evidence>
<feature type="compositionally biased region" description="Basic residues" evidence="1">
    <location>
        <begin position="147"/>
        <end position="157"/>
    </location>
</feature>
<reference evidence="2 3" key="1">
    <citation type="submission" date="2015-03" db="EMBL/GenBank/DDBJ databases">
        <authorList>
            <consortium name="Pathogen Informatics"/>
        </authorList>
    </citation>
    <scope>NUCLEOTIDE SEQUENCE [LARGE SCALE GENOMIC DNA]</scope>
    <source>
        <strain evidence="2 3">P00601463</strain>
    </source>
</reference>
<dbReference type="AlphaFoldDB" id="A0A655J0C0"/>
<evidence type="ECO:0000256" key="1">
    <source>
        <dbReference type="SAM" id="MobiDB-lite"/>
    </source>
</evidence>
<proteinExistence type="predicted"/>
<accession>A0A655J0C0</accession>
<gene>
    <name evidence="2" type="ORF">ERS007741_02071</name>
</gene>
<sequence length="353" mass="39380">MWPTSHLGVPAGLNQTQKRLNIARQRGPLIRHTVAVVVITLVLGDQRIQMRLQRRIELRRLHVRKLDSPTTELLIGAPGDRGPRIRPKIRFGFGSRFQLERGPQLIHRGNPGQLRIMRIRTLTRPPRDHPNLIQRQPPLPHTPGAARKLRQPPRHRGDRVGVARRAAHLPGHQPRHRPRPRHTPQPVAIQLSHDLHNAPINRIALTGQLRQLLKQHLHTLGRTDYRCARRRGRGHEFIIAAGSDNSGQPESTPGAVPSSPRKEMLGSGSAPAGAKGTRDNEISEPTMETLNGVGREAGEMLGAAGGHRIDRPQTQPARLQPSTRLAAKSHACQRIPVYFPVCFQSLIRPMAKS</sequence>
<dbReference type="EMBL" id="CHKL01000214">
    <property type="protein sequence ID" value="COW28538.1"/>
    <property type="molecule type" value="Genomic_DNA"/>
</dbReference>
<evidence type="ECO:0000313" key="3">
    <source>
        <dbReference type="Proteomes" id="UP000048600"/>
    </source>
</evidence>
<dbReference type="Proteomes" id="UP000048600">
    <property type="component" value="Unassembled WGS sequence"/>
</dbReference>
<feature type="region of interest" description="Disordered" evidence="1">
    <location>
        <begin position="165"/>
        <end position="184"/>
    </location>
</feature>
<feature type="region of interest" description="Disordered" evidence="1">
    <location>
        <begin position="125"/>
        <end position="160"/>
    </location>
</feature>
<feature type="compositionally biased region" description="Basic residues" evidence="1">
    <location>
        <begin position="173"/>
        <end position="182"/>
    </location>
</feature>
<protein>
    <submittedName>
        <fullName evidence="2">Uncharacterized protein</fullName>
    </submittedName>
</protein>
<feature type="region of interest" description="Disordered" evidence="1">
    <location>
        <begin position="241"/>
        <end position="282"/>
    </location>
</feature>
<name>A0A655J0C0_MYCTX</name>
<organism evidence="2 3">
    <name type="scientific">Mycobacterium tuberculosis</name>
    <dbReference type="NCBI Taxonomy" id="1773"/>
    <lineage>
        <taxon>Bacteria</taxon>
        <taxon>Bacillati</taxon>
        <taxon>Actinomycetota</taxon>
        <taxon>Actinomycetes</taxon>
        <taxon>Mycobacteriales</taxon>
        <taxon>Mycobacteriaceae</taxon>
        <taxon>Mycobacterium</taxon>
        <taxon>Mycobacterium tuberculosis complex</taxon>
    </lineage>
</organism>